<gene>
    <name evidence="4" type="ORF">R5A26_16750</name>
</gene>
<evidence type="ECO:0000256" key="2">
    <source>
        <dbReference type="ARBA" id="ARBA00023163"/>
    </source>
</evidence>
<dbReference type="Pfam" id="PF02909">
    <property type="entry name" value="TetR_C_1"/>
    <property type="match status" value="1"/>
</dbReference>
<dbReference type="RefSeq" id="WP_317771865.1">
    <property type="nucleotide sequence ID" value="NZ_JAWMAJ010000048.1"/>
</dbReference>
<dbReference type="EMBL" id="JAWMAJ010000048">
    <property type="protein sequence ID" value="MDV7217603.1"/>
    <property type="molecule type" value="Genomic_DNA"/>
</dbReference>
<dbReference type="InterPro" id="IPR004111">
    <property type="entry name" value="Repressor_TetR_C"/>
</dbReference>
<proteinExistence type="predicted"/>
<dbReference type="SUPFAM" id="SSF48498">
    <property type="entry name" value="Tetracyclin repressor-like, C-terminal domain"/>
    <property type="match status" value="1"/>
</dbReference>
<evidence type="ECO:0000313" key="5">
    <source>
        <dbReference type="Proteomes" id="UP001187346"/>
    </source>
</evidence>
<feature type="domain" description="Tetracycline repressor TetR C-terminal" evidence="3">
    <location>
        <begin position="42"/>
        <end position="117"/>
    </location>
</feature>
<comment type="caution">
    <text evidence="4">The sequence shown here is derived from an EMBL/GenBank/DDBJ whole genome shotgun (WGS) entry which is preliminary data.</text>
</comment>
<dbReference type="Proteomes" id="UP001187346">
    <property type="component" value="Unassembled WGS sequence"/>
</dbReference>
<evidence type="ECO:0000256" key="1">
    <source>
        <dbReference type="ARBA" id="ARBA00023015"/>
    </source>
</evidence>
<dbReference type="InterPro" id="IPR036271">
    <property type="entry name" value="Tet_transcr_reg_TetR-rel_C_sf"/>
</dbReference>
<name>A0ABU4FAI3_9ACTN</name>
<protein>
    <submittedName>
        <fullName evidence="4">TetR/AcrR family transcriptional regulator C-terminal domain-containing protein</fullName>
    </submittedName>
</protein>
<organism evidence="4 5">
    <name type="scientific">Streptomyces prunicolor</name>
    <dbReference type="NCBI Taxonomy" id="67348"/>
    <lineage>
        <taxon>Bacteria</taxon>
        <taxon>Bacillati</taxon>
        <taxon>Actinomycetota</taxon>
        <taxon>Actinomycetes</taxon>
        <taxon>Kitasatosporales</taxon>
        <taxon>Streptomycetaceae</taxon>
        <taxon>Streptomyces</taxon>
    </lineage>
</organism>
<reference evidence="4 5" key="1">
    <citation type="submission" date="2023-10" db="EMBL/GenBank/DDBJ databases">
        <title>Characterization of rhizosphere-enriched actinobacteria from wheat plants lab-grown on chernevaya soil.</title>
        <authorList>
            <person name="Tikhonova E.N."/>
            <person name="Konopkin A."/>
            <person name="Kravchenko I.K."/>
        </authorList>
    </citation>
    <scope>NUCLEOTIDE SEQUENCE [LARGE SCALE GENOMIC DNA]</scope>
    <source>
        <strain evidence="4 5">RR29</strain>
    </source>
</reference>
<dbReference type="Gene3D" id="1.10.357.10">
    <property type="entry name" value="Tetracycline Repressor, domain 2"/>
    <property type="match status" value="1"/>
</dbReference>
<evidence type="ECO:0000313" key="4">
    <source>
        <dbReference type="EMBL" id="MDV7217603.1"/>
    </source>
</evidence>
<keyword evidence="2" id="KW-0804">Transcription</keyword>
<accession>A0ABU4FAI3</accession>
<evidence type="ECO:0000259" key="3">
    <source>
        <dbReference type="Pfam" id="PF02909"/>
    </source>
</evidence>
<keyword evidence="5" id="KW-1185">Reference proteome</keyword>
<sequence length="186" mass="19639">MADDLGVDRKAINHHVRDLATLLRLAALDAFAEGSDGYPISADATWQDAVRAYAHALVEGMIAAADFSEHLRPDAALITKFVGPTEGLVGRLYDAGFTDEETVRTLAMLSNLCIAHGRDVVYVTGGGAPPRPAMLREGLAAAPPETHPNLARLAAAGIDTYDRAQLDLSIETLIAGTQALRPAING</sequence>
<keyword evidence="1" id="KW-0805">Transcription regulation</keyword>